<dbReference type="PANTHER" id="PTHR11958">
    <property type="entry name" value="SODIUM/DICARBOXYLATE SYMPORTER-RELATED"/>
    <property type="match status" value="1"/>
</dbReference>
<dbReference type="STRING" id="418985.A0A1V9XY18"/>
<keyword evidence="4" id="KW-0812">Transmembrane</keyword>
<evidence type="ECO:0000256" key="1">
    <source>
        <dbReference type="ARBA" id="ARBA00004141"/>
    </source>
</evidence>
<evidence type="ECO:0000313" key="10">
    <source>
        <dbReference type="Proteomes" id="UP000192247"/>
    </source>
</evidence>
<evidence type="ECO:0000256" key="2">
    <source>
        <dbReference type="ARBA" id="ARBA00006148"/>
    </source>
</evidence>
<evidence type="ECO:0000256" key="5">
    <source>
        <dbReference type="ARBA" id="ARBA00022989"/>
    </source>
</evidence>
<dbReference type="InterPro" id="IPR050746">
    <property type="entry name" value="DAACS"/>
</dbReference>
<keyword evidence="10" id="KW-1185">Reference proteome</keyword>
<dbReference type="InParanoid" id="A0A1V9XY18"/>
<keyword evidence="3 7" id="KW-0813">Transport</keyword>
<feature type="signal peptide" evidence="8">
    <location>
        <begin position="1"/>
        <end position="23"/>
    </location>
</feature>
<keyword evidence="6" id="KW-0472">Membrane</keyword>
<dbReference type="PANTHER" id="PTHR11958:SF63">
    <property type="entry name" value="AMINO ACID TRANSPORTER"/>
    <property type="match status" value="1"/>
</dbReference>
<evidence type="ECO:0000256" key="7">
    <source>
        <dbReference type="RuleBase" id="RU361216"/>
    </source>
</evidence>
<sequence>MFPASHVLFCAVTSAALIGAAPSEPNTFAPTRLKYVEERDEDLGPGLLGNSRSYSLDPEKAYHRRQSGRRVRYRGIGGVVDAATGGIQNIVDAVRDVNDDGFFGFRGGVGNIIGSVLRLLNAGVDMANLVVHSILDGRDLFAGRQTDNPFSITATAASIGAAGIPQAGLVTMVMVLNAVGLPADDITLIIVVDWFLDRFRTAINVLGDAVGATVVEKLSLNDLRSMQKQDNKETGSKDTVITAM</sequence>
<comment type="subcellular location">
    <subcellularLocation>
        <location evidence="1 7">Membrane</location>
        <topology evidence="1 7">Multi-pass membrane protein</topology>
    </subcellularLocation>
</comment>
<evidence type="ECO:0000256" key="4">
    <source>
        <dbReference type="ARBA" id="ARBA00022692"/>
    </source>
</evidence>
<dbReference type="EMBL" id="MNPL01002454">
    <property type="protein sequence ID" value="OQR78258.1"/>
    <property type="molecule type" value="Genomic_DNA"/>
</dbReference>
<dbReference type="GO" id="GO:0015175">
    <property type="term" value="F:neutral L-amino acid transmembrane transporter activity"/>
    <property type="evidence" value="ECO:0007669"/>
    <property type="project" value="TreeGrafter"/>
</dbReference>
<dbReference type="InterPro" id="IPR036458">
    <property type="entry name" value="Na:dicarbo_symporter_sf"/>
</dbReference>
<dbReference type="Pfam" id="PF00375">
    <property type="entry name" value="SDF"/>
    <property type="match status" value="1"/>
</dbReference>
<dbReference type="GO" id="GO:0005313">
    <property type="term" value="F:L-glutamate transmembrane transporter activity"/>
    <property type="evidence" value="ECO:0007669"/>
    <property type="project" value="TreeGrafter"/>
</dbReference>
<dbReference type="InterPro" id="IPR001991">
    <property type="entry name" value="Na-dicarboxylate_symporter"/>
</dbReference>
<keyword evidence="5" id="KW-1133">Transmembrane helix</keyword>
<evidence type="ECO:0000256" key="3">
    <source>
        <dbReference type="ARBA" id="ARBA00022448"/>
    </source>
</evidence>
<accession>A0A1V9XY18</accession>
<organism evidence="9 10">
    <name type="scientific">Tropilaelaps mercedesae</name>
    <dbReference type="NCBI Taxonomy" id="418985"/>
    <lineage>
        <taxon>Eukaryota</taxon>
        <taxon>Metazoa</taxon>
        <taxon>Ecdysozoa</taxon>
        <taxon>Arthropoda</taxon>
        <taxon>Chelicerata</taxon>
        <taxon>Arachnida</taxon>
        <taxon>Acari</taxon>
        <taxon>Parasitiformes</taxon>
        <taxon>Mesostigmata</taxon>
        <taxon>Gamasina</taxon>
        <taxon>Dermanyssoidea</taxon>
        <taxon>Laelapidae</taxon>
        <taxon>Tropilaelaps</taxon>
    </lineage>
</organism>
<keyword evidence="7" id="KW-0769">Symport</keyword>
<dbReference type="Proteomes" id="UP000192247">
    <property type="component" value="Unassembled WGS sequence"/>
</dbReference>
<comment type="similarity">
    <text evidence="2 7">Belongs to the dicarboxylate/amino acid:cation symporter (DAACS) (TC 2.A.23) family.</text>
</comment>
<dbReference type="AlphaFoldDB" id="A0A1V9XY18"/>
<evidence type="ECO:0000256" key="8">
    <source>
        <dbReference type="SAM" id="SignalP"/>
    </source>
</evidence>
<protein>
    <recommendedName>
        <fullName evidence="7">Amino acid transporter</fullName>
    </recommendedName>
</protein>
<name>A0A1V9XY18_9ACAR</name>
<dbReference type="Gene3D" id="1.10.3860.10">
    <property type="entry name" value="Sodium:dicarboxylate symporter"/>
    <property type="match status" value="1"/>
</dbReference>
<feature type="chain" id="PRO_5012303178" description="Amino acid transporter" evidence="8">
    <location>
        <begin position="24"/>
        <end position="244"/>
    </location>
</feature>
<comment type="caution">
    <text evidence="9">The sequence shown here is derived from an EMBL/GenBank/DDBJ whole genome shotgun (WGS) entry which is preliminary data.</text>
</comment>
<reference evidence="9 10" key="1">
    <citation type="journal article" date="2017" name="Gigascience">
        <title>Draft genome of the honey bee ectoparasitic mite, Tropilaelaps mercedesae, is shaped by the parasitic life history.</title>
        <authorList>
            <person name="Dong X."/>
            <person name="Armstrong S.D."/>
            <person name="Xia D."/>
            <person name="Makepeace B.L."/>
            <person name="Darby A.C."/>
            <person name="Kadowaki T."/>
        </authorList>
    </citation>
    <scope>NUCLEOTIDE SEQUENCE [LARGE SCALE GENOMIC DNA]</scope>
    <source>
        <strain evidence="9">Wuxi-XJTLU</strain>
    </source>
</reference>
<keyword evidence="8" id="KW-0732">Signal</keyword>
<evidence type="ECO:0000256" key="6">
    <source>
        <dbReference type="ARBA" id="ARBA00023136"/>
    </source>
</evidence>
<gene>
    <name evidence="9" type="ORF">BIW11_06522</name>
</gene>
<evidence type="ECO:0000313" key="9">
    <source>
        <dbReference type="EMBL" id="OQR78258.1"/>
    </source>
</evidence>
<dbReference type="SUPFAM" id="SSF118215">
    <property type="entry name" value="Proton glutamate symport protein"/>
    <property type="match status" value="1"/>
</dbReference>
<dbReference type="GO" id="GO:0005886">
    <property type="term" value="C:plasma membrane"/>
    <property type="evidence" value="ECO:0007669"/>
    <property type="project" value="TreeGrafter"/>
</dbReference>
<dbReference type="OrthoDB" id="6433691at2759"/>
<proteinExistence type="inferred from homology"/>
<dbReference type="GO" id="GO:0015501">
    <property type="term" value="F:glutamate:sodium symporter activity"/>
    <property type="evidence" value="ECO:0007669"/>
    <property type="project" value="TreeGrafter"/>
</dbReference>